<evidence type="ECO:0000313" key="2">
    <source>
        <dbReference type="EMBL" id="HCE17439.1"/>
    </source>
</evidence>
<gene>
    <name evidence="2" type="ORF">DEQ80_06235</name>
</gene>
<dbReference type="STRING" id="229919.GCA_001050195_03453"/>
<dbReference type="Gene3D" id="1.10.1200.10">
    <property type="entry name" value="ACP-like"/>
    <property type="match status" value="1"/>
</dbReference>
<feature type="domain" description="Carrier" evidence="1">
    <location>
        <begin position="16"/>
        <end position="105"/>
    </location>
</feature>
<sequence>MTYSSEVPIERAGIIELITTSAQDVLQMRDGAGEQLPALGEETRLIGQGAILDSLGLVSLIVEVEQRLSDELGINLILADERAMSQKRSPFRSIGALADYICDLIAEQGAHA</sequence>
<accession>A0A3D1JFS9</accession>
<dbReference type="PROSITE" id="PS50075">
    <property type="entry name" value="CARRIER"/>
    <property type="match status" value="1"/>
</dbReference>
<organism evidence="2 3">
    <name type="scientific">Anaerolinea thermolimosa</name>
    <dbReference type="NCBI Taxonomy" id="229919"/>
    <lineage>
        <taxon>Bacteria</taxon>
        <taxon>Bacillati</taxon>
        <taxon>Chloroflexota</taxon>
        <taxon>Anaerolineae</taxon>
        <taxon>Anaerolineales</taxon>
        <taxon>Anaerolineaceae</taxon>
        <taxon>Anaerolinea</taxon>
    </lineage>
</organism>
<reference evidence="2 3" key="1">
    <citation type="journal article" date="2018" name="Nat. Biotechnol.">
        <title>A standardized bacterial taxonomy based on genome phylogeny substantially revises the tree of life.</title>
        <authorList>
            <person name="Parks D.H."/>
            <person name="Chuvochina M."/>
            <person name="Waite D.W."/>
            <person name="Rinke C."/>
            <person name="Skarshewski A."/>
            <person name="Chaumeil P.A."/>
            <person name="Hugenholtz P."/>
        </authorList>
    </citation>
    <scope>NUCLEOTIDE SEQUENCE [LARGE SCALE GENOMIC DNA]</scope>
    <source>
        <strain evidence="2">UBA8781</strain>
    </source>
</reference>
<dbReference type="EMBL" id="DPBP01000026">
    <property type="protein sequence ID" value="HCE17439.1"/>
    <property type="molecule type" value="Genomic_DNA"/>
</dbReference>
<protein>
    <recommendedName>
        <fullName evidence="1">Carrier domain-containing protein</fullName>
    </recommendedName>
</protein>
<proteinExistence type="predicted"/>
<comment type="caution">
    <text evidence="2">The sequence shown here is derived from an EMBL/GenBank/DDBJ whole genome shotgun (WGS) entry which is preliminary data.</text>
</comment>
<dbReference type="InterPro" id="IPR009081">
    <property type="entry name" value="PP-bd_ACP"/>
</dbReference>
<dbReference type="SUPFAM" id="SSF47336">
    <property type="entry name" value="ACP-like"/>
    <property type="match status" value="1"/>
</dbReference>
<evidence type="ECO:0000313" key="3">
    <source>
        <dbReference type="Proteomes" id="UP000264141"/>
    </source>
</evidence>
<dbReference type="AlphaFoldDB" id="A0A3D1JFS9"/>
<dbReference type="Proteomes" id="UP000264141">
    <property type="component" value="Unassembled WGS sequence"/>
</dbReference>
<evidence type="ECO:0000259" key="1">
    <source>
        <dbReference type="PROSITE" id="PS50075"/>
    </source>
</evidence>
<name>A0A3D1JFS9_9CHLR</name>
<dbReference type="InterPro" id="IPR036736">
    <property type="entry name" value="ACP-like_sf"/>
</dbReference>